<dbReference type="AlphaFoldDB" id="A9TME3"/>
<evidence type="ECO:0000313" key="2">
    <source>
        <dbReference type="EMBL" id="EDQ55395.1"/>
    </source>
</evidence>
<organism>
    <name type="scientific">Physcomitrium patens</name>
    <name type="common">Spreading-leaved earth moss</name>
    <name type="synonym">Physcomitrella patens</name>
    <dbReference type="NCBI Taxonomy" id="3218"/>
    <lineage>
        <taxon>Eukaryota</taxon>
        <taxon>Viridiplantae</taxon>
        <taxon>Streptophyta</taxon>
        <taxon>Embryophyta</taxon>
        <taxon>Bryophyta</taxon>
        <taxon>Bryophytina</taxon>
        <taxon>Bryopsida</taxon>
        <taxon>Funariidae</taxon>
        <taxon>Funariales</taxon>
        <taxon>Funariaceae</taxon>
        <taxon>Physcomitrium</taxon>
    </lineage>
</organism>
<feature type="compositionally biased region" description="Polar residues" evidence="1">
    <location>
        <begin position="208"/>
        <end position="217"/>
    </location>
</feature>
<accession>A9TME3</accession>
<feature type="region of interest" description="Disordered" evidence="1">
    <location>
        <begin position="1"/>
        <end position="29"/>
    </location>
</feature>
<protein>
    <submittedName>
        <fullName evidence="2">Predicted protein</fullName>
    </submittedName>
</protein>
<feature type="non-terminal residue" evidence="2">
    <location>
        <position position="237"/>
    </location>
</feature>
<feature type="region of interest" description="Disordered" evidence="1">
    <location>
        <begin position="199"/>
        <end position="237"/>
    </location>
</feature>
<reference evidence="2" key="1">
    <citation type="journal article" date="2008" name="Science">
        <title>The Physcomitrella genome reveals evolutionary insights into the conquest of land by plants.</title>
        <authorList>
            <person name="Rensing S."/>
            <person name="Lang D."/>
            <person name="Zimmer A."/>
            <person name="Terry A."/>
            <person name="Salamov A."/>
            <person name="Shapiro H."/>
            <person name="Nishiyama T."/>
            <person name="Perroud P.-F."/>
            <person name="Lindquist E."/>
            <person name="Kamisugi Y."/>
            <person name="Tanahashi T."/>
            <person name="Sakakibara K."/>
            <person name="Fujita T."/>
            <person name="Oishi K."/>
            <person name="Shin-I T."/>
            <person name="Kuroki Y."/>
            <person name="Toyoda A."/>
            <person name="Suzuki Y."/>
            <person name="Hashimoto A."/>
            <person name="Yamaguchi K."/>
            <person name="Sugano A."/>
            <person name="Kohara Y."/>
            <person name="Fujiyama A."/>
            <person name="Anterola A."/>
            <person name="Aoki S."/>
            <person name="Ashton N."/>
            <person name="Barbazuk W.B."/>
            <person name="Barker E."/>
            <person name="Bennetzen J."/>
            <person name="Bezanilla M."/>
            <person name="Blankenship R."/>
            <person name="Cho S.H."/>
            <person name="Dutcher S."/>
            <person name="Estelle M."/>
            <person name="Fawcett J.A."/>
            <person name="Gundlach H."/>
            <person name="Hanada K."/>
            <person name="Heyl A."/>
            <person name="Hicks K.A."/>
            <person name="Hugh J."/>
            <person name="Lohr M."/>
            <person name="Mayer K."/>
            <person name="Melkozernov A."/>
            <person name="Murata T."/>
            <person name="Nelson D."/>
            <person name="Pils B."/>
            <person name="Prigge M."/>
            <person name="Reiss B."/>
            <person name="Renner T."/>
            <person name="Rombauts S."/>
            <person name="Rushton P."/>
            <person name="Sanderfoot A."/>
            <person name="Schween G."/>
            <person name="Shiu S.-H."/>
            <person name="Stueber K."/>
            <person name="Theodoulou F.L."/>
            <person name="Tu H."/>
            <person name="Van de Peer Y."/>
            <person name="Verrier P.J."/>
            <person name="Waters E."/>
            <person name="Wood A."/>
            <person name="Yang L."/>
            <person name="Cove D."/>
            <person name="Cuming A."/>
            <person name="Hasebe M."/>
            <person name="Lucas S."/>
            <person name="Mishler D.B."/>
            <person name="Reski R."/>
            <person name="Grigoriev I."/>
            <person name="Quatrano R.S."/>
            <person name="Boore J.L."/>
        </authorList>
    </citation>
    <scope>NUCLEOTIDE SEQUENCE [LARGE SCALE GENOMIC DNA]</scope>
</reference>
<sequence>MGTVDSWQRKFDGQDEATPAGNGDFASVSGSRLPMHGKAKSVVNKEVNLFSIRDYLICEDLLEEFTHIQTNKQRGIDRDSLGDDAQFSIMYTKSKTPITMELTSRTRGNRSKPLPATCSRSVELLKEFQRQPDAVPAIPGDIARRLCLFPIDGHESLSRPRWIALELRSYEDCLGASTSELGLLTGKFEKVLSSHNADLGSKDKVNERSNTGAQLTESGGVLRGAHQTPSTVSTGEL</sequence>
<dbReference type="EMBL" id="DS545154">
    <property type="protein sequence ID" value="EDQ55395.1"/>
    <property type="molecule type" value="Genomic_DNA"/>
</dbReference>
<feature type="compositionally biased region" description="Polar residues" evidence="1">
    <location>
        <begin position="227"/>
        <end position="237"/>
    </location>
</feature>
<gene>
    <name evidence="2" type="ORF">PHYPADRAFT_94636</name>
</gene>
<proteinExistence type="predicted"/>
<name>A9TME3_PHYPA</name>
<evidence type="ECO:0000256" key="1">
    <source>
        <dbReference type="SAM" id="MobiDB-lite"/>
    </source>
</evidence>